<gene>
    <name evidence="5" type="ORF">RDB_LOCUS5820</name>
</gene>
<dbReference type="GO" id="GO:0042546">
    <property type="term" value="P:cell wall biogenesis"/>
    <property type="evidence" value="ECO:0007669"/>
    <property type="project" value="InterPro"/>
</dbReference>
<dbReference type="GO" id="GO:0006078">
    <property type="term" value="P:(1-&gt;6)-beta-D-glucan biosynthetic process"/>
    <property type="evidence" value="ECO:0007669"/>
    <property type="project" value="InterPro"/>
</dbReference>
<keyword evidence="3" id="KW-0472">Membrane</keyword>
<evidence type="ECO:0000256" key="2">
    <source>
        <dbReference type="SAM" id="MobiDB-lite"/>
    </source>
</evidence>
<sequence>MSLLPRAPIRTRTFDHEGWIRAQQQVACPPPPKPSPPNTLLANPRWQTDIVTFCSHIARDPHLGRAQITQIQNRKSHRLPSLNEYLLLFFSVDQRRFVARVDYTSRTSTGKEALLLGGGVGCKQQVTVYHVPLEGEATPWCEEDAPSGSELVAALTTWSSLGASGMSYVSHHLATAQEGTSSQGPRLHDVARLVEAVILESPAHYFKAASSYVTCRSTLGVIHNCFPHEFACSLGKEHELVPASMLEEPAWASLLRWYFPFMTVAVVLYAIAVVSVHVWVGRMLDPPQGGNVLDVAPKCMRDPSAAECDIVGVVDPVWKMALRLVLHLALDLPFPVGLVHTWLASLELETDQLVKRVTARYLNLVVESSEDKTNVKTWLDPLQQLKLVNMRATSVVALVAALAPAVLASPYFTAPVAGTVCQAGQPCVITWQDDGKAPSLPEFGDCSVDVYTGNSQQQTMIQRLAITNAQTAQTVQFVPDPNAGEDSPVYFIKMVSIGMADPANAMYKASAYSAMFTLKGMTGKFNDTIKAQIAGTPASSTPAGSTTATPSATNAKAAASSTATTSSNSTTSGTSNNATNANGAGSVTVAAMGVFGATVLAALAAVL</sequence>
<feature type="domain" description="Yeast cell wall synthesis Kre9/Knh1-like N-terminal" evidence="4">
    <location>
        <begin position="415"/>
        <end position="504"/>
    </location>
</feature>
<dbReference type="Pfam" id="PF10342">
    <property type="entry name" value="Kre9_KNH"/>
    <property type="match status" value="1"/>
</dbReference>
<organism evidence="5 6">
    <name type="scientific">Rhizoctonia solani</name>
    <dbReference type="NCBI Taxonomy" id="456999"/>
    <lineage>
        <taxon>Eukaryota</taxon>
        <taxon>Fungi</taxon>
        <taxon>Dikarya</taxon>
        <taxon>Basidiomycota</taxon>
        <taxon>Agaricomycotina</taxon>
        <taxon>Agaricomycetes</taxon>
        <taxon>Cantharellales</taxon>
        <taxon>Ceratobasidiaceae</taxon>
        <taxon>Rhizoctonia</taxon>
    </lineage>
</organism>
<feature type="transmembrane region" description="Helical" evidence="3">
    <location>
        <begin position="257"/>
        <end position="280"/>
    </location>
</feature>
<comment type="caution">
    <text evidence="5">The sequence shown here is derived from an EMBL/GenBank/DDBJ whole genome shotgun (WGS) entry which is preliminary data.</text>
</comment>
<keyword evidence="3" id="KW-1133">Transmembrane helix</keyword>
<evidence type="ECO:0000259" key="4">
    <source>
        <dbReference type="Pfam" id="PF10342"/>
    </source>
</evidence>
<dbReference type="AlphaFoldDB" id="A0A8H2WM71"/>
<dbReference type="PANTHER" id="PTHR28154:SF1">
    <property type="entry name" value="CELL WALL SYNTHESIS PROTEIN KNH1-RELATED"/>
    <property type="match status" value="1"/>
</dbReference>
<dbReference type="PANTHER" id="PTHR28154">
    <property type="entry name" value="CELL WALL SYNTHESIS PROTEIN KNH1-RELATED"/>
    <property type="match status" value="1"/>
</dbReference>
<evidence type="ECO:0000313" key="5">
    <source>
        <dbReference type="EMBL" id="CAE6386322.1"/>
    </source>
</evidence>
<evidence type="ECO:0000256" key="1">
    <source>
        <dbReference type="ARBA" id="ARBA00022729"/>
    </source>
</evidence>
<dbReference type="InterPro" id="IPR045328">
    <property type="entry name" value="Kre9/Knh1"/>
</dbReference>
<dbReference type="EMBL" id="CAJMWV010000291">
    <property type="protein sequence ID" value="CAE6386322.1"/>
    <property type="molecule type" value="Genomic_DNA"/>
</dbReference>
<feature type="transmembrane region" description="Helical" evidence="3">
    <location>
        <begin position="584"/>
        <end position="606"/>
    </location>
</feature>
<evidence type="ECO:0000313" key="6">
    <source>
        <dbReference type="Proteomes" id="UP000663831"/>
    </source>
</evidence>
<name>A0A8H2WM71_9AGAM</name>
<dbReference type="Proteomes" id="UP000663831">
    <property type="component" value="Unassembled WGS sequence"/>
</dbReference>
<proteinExistence type="predicted"/>
<accession>A0A8H2WM71</accession>
<feature type="region of interest" description="Disordered" evidence="2">
    <location>
        <begin position="535"/>
        <end position="579"/>
    </location>
</feature>
<evidence type="ECO:0000256" key="3">
    <source>
        <dbReference type="SAM" id="Phobius"/>
    </source>
</evidence>
<protein>
    <recommendedName>
        <fullName evidence="4">Yeast cell wall synthesis Kre9/Knh1-like N-terminal domain-containing protein</fullName>
    </recommendedName>
</protein>
<reference evidence="5" key="1">
    <citation type="submission" date="2021-01" db="EMBL/GenBank/DDBJ databases">
        <authorList>
            <person name="Kaushik A."/>
        </authorList>
    </citation>
    <scope>NUCLEOTIDE SEQUENCE</scope>
    <source>
        <strain evidence="5">AG3-1AP</strain>
    </source>
</reference>
<keyword evidence="3" id="KW-0812">Transmembrane</keyword>
<keyword evidence="1" id="KW-0732">Signal</keyword>
<dbReference type="InterPro" id="IPR018466">
    <property type="entry name" value="Kre9/Knh1-like_N"/>
</dbReference>